<dbReference type="GO" id="GO:0045329">
    <property type="term" value="P:carnitine biosynthetic process"/>
    <property type="evidence" value="ECO:0007669"/>
    <property type="project" value="TreeGrafter"/>
</dbReference>
<organism evidence="16">
    <name type="scientific">Halomonas sp. H10-59</name>
    <dbReference type="NCBI Taxonomy" id="2950874"/>
    <lineage>
        <taxon>Bacteria</taxon>
        <taxon>Pseudomonadati</taxon>
        <taxon>Pseudomonadota</taxon>
        <taxon>Gammaproteobacteria</taxon>
        <taxon>Oceanospirillales</taxon>
        <taxon>Halomonadaceae</taxon>
        <taxon>Halomonas</taxon>
    </lineage>
</organism>
<evidence type="ECO:0000256" key="11">
    <source>
        <dbReference type="ARBA" id="ARBA00032283"/>
    </source>
</evidence>
<dbReference type="InterPro" id="IPR010376">
    <property type="entry name" value="GBBH-like_N"/>
</dbReference>
<evidence type="ECO:0000256" key="10">
    <source>
        <dbReference type="ARBA" id="ARBA00031778"/>
    </source>
</evidence>
<evidence type="ECO:0000256" key="3">
    <source>
        <dbReference type="ARBA" id="ARBA00008654"/>
    </source>
</evidence>
<evidence type="ECO:0000256" key="13">
    <source>
        <dbReference type="ARBA" id="ARBA00049334"/>
    </source>
</evidence>
<comment type="similarity">
    <text evidence="3">Belongs to the gamma-BBH/TMLD family.</text>
</comment>
<dbReference type="EC" id="1.14.11.8" evidence="4"/>
<keyword evidence="6 16" id="KW-0223">Dioxygenase</keyword>
<proteinExistence type="inferred from homology"/>
<accession>A0AAU7KSH7</accession>
<dbReference type="GO" id="GO:0046872">
    <property type="term" value="F:metal ion binding"/>
    <property type="evidence" value="ECO:0007669"/>
    <property type="project" value="UniProtKB-KW"/>
</dbReference>
<comment type="cofactor">
    <cofactor evidence="1">
        <name>Fe(2+)</name>
        <dbReference type="ChEBI" id="CHEBI:29033"/>
    </cofactor>
</comment>
<comment type="catalytic activity">
    <reaction evidence="13">
        <text>N(6),N(6),N(6)-trimethyl-L-lysine + 2-oxoglutarate + O2 = (3S)-3-hydroxy-N(6),N(6),N(6)-trimethyl-L-lysine + succinate + CO2</text>
        <dbReference type="Rhea" id="RHEA:14181"/>
        <dbReference type="ChEBI" id="CHEBI:15379"/>
        <dbReference type="ChEBI" id="CHEBI:16526"/>
        <dbReference type="ChEBI" id="CHEBI:16810"/>
        <dbReference type="ChEBI" id="CHEBI:30031"/>
        <dbReference type="ChEBI" id="CHEBI:58100"/>
        <dbReference type="ChEBI" id="CHEBI:141499"/>
        <dbReference type="EC" id="1.14.11.8"/>
    </reaction>
</comment>
<dbReference type="InterPro" id="IPR050411">
    <property type="entry name" value="AlphaKG_dependent_hydroxylases"/>
</dbReference>
<evidence type="ECO:0000259" key="15">
    <source>
        <dbReference type="Pfam" id="PF06155"/>
    </source>
</evidence>
<gene>
    <name evidence="16" type="ORF">NFG57_16055</name>
</gene>
<comment type="cofactor">
    <cofactor evidence="2">
        <name>L-ascorbate</name>
        <dbReference type="ChEBI" id="CHEBI:38290"/>
    </cofactor>
</comment>
<dbReference type="GO" id="GO:0050353">
    <property type="term" value="F:trimethyllysine dioxygenase activity"/>
    <property type="evidence" value="ECO:0007669"/>
    <property type="project" value="UniProtKB-EC"/>
</dbReference>
<dbReference type="InterPro" id="IPR003819">
    <property type="entry name" value="TauD/TfdA-like"/>
</dbReference>
<reference evidence="16" key="1">
    <citation type="submission" date="2022-06" db="EMBL/GenBank/DDBJ databases">
        <title>A novel DMS-producing enzyme.</title>
        <authorList>
            <person name="Zhang Y."/>
        </authorList>
    </citation>
    <scope>NUCLEOTIDE SEQUENCE</scope>
    <source>
        <strain evidence="16">H10-59</strain>
    </source>
</reference>
<evidence type="ECO:0000259" key="14">
    <source>
        <dbReference type="Pfam" id="PF02668"/>
    </source>
</evidence>
<dbReference type="EMBL" id="CP098828">
    <property type="protein sequence ID" value="XBO74320.1"/>
    <property type="molecule type" value="Genomic_DNA"/>
</dbReference>
<comment type="function">
    <text evidence="12">Converts trimethyllysine (TML) into hydroxytrimethyllysine (HTML).</text>
</comment>
<evidence type="ECO:0000256" key="8">
    <source>
        <dbReference type="ARBA" id="ARBA00023004"/>
    </source>
</evidence>
<evidence type="ECO:0000256" key="4">
    <source>
        <dbReference type="ARBA" id="ARBA00012267"/>
    </source>
</evidence>
<keyword evidence="7" id="KW-0560">Oxidoreductase</keyword>
<dbReference type="FunFam" id="3.60.130.10:FF:000001">
    <property type="entry name" value="Trimethyllysine dioxygenase, mitochondrial"/>
    <property type="match status" value="1"/>
</dbReference>
<dbReference type="CDD" id="cd00250">
    <property type="entry name" value="CAS_like"/>
    <property type="match status" value="1"/>
</dbReference>
<dbReference type="PANTHER" id="PTHR10696:SF51">
    <property type="entry name" value="TRIMETHYLLYSINE DIOXYGENASE, MITOCHONDRIAL"/>
    <property type="match status" value="1"/>
</dbReference>
<keyword evidence="5" id="KW-0479">Metal-binding</keyword>
<feature type="domain" description="Gamma-butyrobetaine hydroxylase-like N-terminal" evidence="15">
    <location>
        <begin position="38"/>
        <end position="111"/>
    </location>
</feature>
<protein>
    <recommendedName>
        <fullName evidence="4">trimethyllysine dioxygenase</fullName>
        <ecNumber evidence="4">1.14.11.8</ecNumber>
    </recommendedName>
    <alternativeName>
        <fullName evidence="10">Epsilon-trimethyllysine 2-oxoglutarate dioxygenase</fullName>
    </alternativeName>
    <alternativeName>
        <fullName evidence="9">TML hydroxylase</fullName>
    </alternativeName>
    <alternativeName>
        <fullName evidence="11">TML-alpha-ketoglutarate dioxygenase</fullName>
    </alternativeName>
</protein>
<dbReference type="Gene3D" id="3.60.130.10">
    <property type="entry name" value="Clavaminate synthase-like"/>
    <property type="match status" value="1"/>
</dbReference>
<evidence type="ECO:0000256" key="6">
    <source>
        <dbReference type="ARBA" id="ARBA00022964"/>
    </source>
</evidence>
<dbReference type="SUPFAM" id="SSF51197">
    <property type="entry name" value="Clavaminate synthase-like"/>
    <property type="match status" value="1"/>
</dbReference>
<dbReference type="RefSeq" id="WP_348814757.1">
    <property type="nucleotide sequence ID" value="NZ_CP098828.1"/>
</dbReference>
<dbReference type="PANTHER" id="PTHR10696">
    <property type="entry name" value="GAMMA-BUTYROBETAINE HYDROXYLASE-RELATED"/>
    <property type="match status" value="1"/>
</dbReference>
<evidence type="ECO:0000256" key="1">
    <source>
        <dbReference type="ARBA" id="ARBA00001954"/>
    </source>
</evidence>
<evidence type="ECO:0000256" key="12">
    <source>
        <dbReference type="ARBA" id="ARBA00046008"/>
    </source>
</evidence>
<keyword evidence="8" id="KW-0408">Iron</keyword>
<evidence type="ECO:0000256" key="9">
    <source>
        <dbReference type="ARBA" id="ARBA00030363"/>
    </source>
</evidence>
<dbReference type="FunFam" id="3.30.2020.30:FF:000002">
    <property type="entry name" value="Putative gamma-butyrobetaine dioxygenase"/>
    <property type="match status" value="1"/>
</dbReference>
<dbReference type="Gene3D" id="3.30.2020.30">
    <property type="match status" value="1"/>
</dbReference>
<sequence>MSTTSLTSTADAGHIDMHELAPWPQHLTLTDVVAEGLRLSLVWNNGDRGQFPLLWLRDHCACDQCRHPLTRERLVTPMAAVPGLDEARIEHGQLHLDWQDGHHSRFAAGWLHQRRPGEAVIDSLPRPVAWQTPFSPQHVRHADLVAGGNGEKAWITALLRDGLVLLDEGPLELEEVSRLARRIGPLKATNFGARFDVISKPNPNNAAYTSIALALHTDLPNWRQPPDMQLLYCLKNDAEGGGSIFADGIQVAEALRAANPDHFQLLAETAIDFRFQDEEHDIGVREPVIDVGTDGRIREIRFNNWIRDTLHLPADLITPWYEAYHHFWTLLHAPQHQIALDLRPGQMVAFDNRRVLHGREAFDPSTGERHLQGTYLDRDMLESRLRVLARKG</sequence>
<evidence type="ECO:0000256" key="2">
    <source>
        <dbReference type="ARBA" id="ARBA00001961"/>
    </source>
</evidence>
<dbReference type="AlphaFoldDB" id="A0AAU7KSH7"/>
<evidence type="ECO:0000256" key="7">
    <source>
        <dbReference type="ARBA" id="ARBA00023002"/>
    </source>
</evidence>
<evidence type="ECO:0000256" key="5">
    <source>
        <dbReference type="ARBA" id="ARBA00022723"/>
    </source>
</evidence>
<dbReference type="InterPro" id="IPR042098">
    <property type="entry name" value="TauD-like_sf"/>
</dbReference>
<evidence type="ECO:0000313" key="16">
    <source>
        <dbReference type="EMBL" id="XBO74320.1"/>
    </source>
</evidence>
<dbReference type="Pfam" id="PF02668">
    <property type="entry name" value="TauD"/>
    <property type="match status" value="1"/>
</dbReference>
<feature type="domain" description="TauD/TfdA-like" evidence="14">
    <location>
        <begin position="147"/>
        <end position="375"/>
    </location>
</feature>
<dbReference type="InterPro" id="IPR038492">
    <property type="entry name" value="GBBH-like_N_sf"/>
</dbReference>
<name>A0AAU7KSH7_9GAMM</name>
<dbReference type="Pfam" id="PF06155">
    <property type="entry name" value="GBBH-like_N"/>
    <property type="match status" value="1"/>
</dbReference>